<keyword evidence="7 10" id="KW-1133">Transmembrane helix</keyword>
<dbReference type="PANTHER" id="PTHR37468">
    <property type="entry name" value="SULFATE TRANSPORTER CYSZ"/>
    <property type="match status" value="1"/>
</dbReference>
<keyword evidence="9 10" id="KW-0472">Membrane</keyword>
<dbReference type="PANTHER" id="PTHR37468:SF1">
    <property type="entry name" value="SULFATE TRANSPORTER CYSZ"/>
    <property type="match status" value="1"/>
</dbReference>
<feature type="transmembrane region" description="Helical" evidence="10">
    <location>
        <begin position="192"/>
        <end position="212"/>
    </location>
</feature>
<dbReference type="EMBL" id="JBHUNF010000001">
    <property type="protein sequence ID" value="MFD2673882.1"/>
    <property type="molecule type" value="Genomic_DNA"/>
</dbReference>
<name>A0ABW5RG40_9MICO</name>
<proteinExistence type="predicted"/>
<sequence length="278" mass="29060">MESQYGLGADAVGSGGGMMPGASSRRAEFLAGARMLGRGFSAWRTHPRIMLVGAIPVLIVAVCYTVLLIWWISNIGGTVRTLLPFLADLGSPWNTILTVLATIALIGIGAIAVMFTFSAVVLLIAGPFLDHISARVERELGGIPRPGPSRSFGSELWRAITDSVRLIGIGIAVSLTVFLCGLVPVIGTLFGMLVGAVIGGRVIALEFMGTPGSARGLDFAQRSQLAKTRPTRVLGFGACTYLVFLLPLGAVIAAPAAAVGGTLLTRDLLGEPTRSERF</sequence>
<keyword evidence="12" id="KW-1185">Reference proteome</keyword>
<evidence type="ECO:0000313" key="11">
    <source>
        <dbReference type="EMBL" id="MFD2673882.1"/>
    </source>
</evidence>
<evidence type="ECO:0000256" key="5">
    <source>
        <dbReference type="ARBA" id="ARBA00022605"/>
    </source>
</evidence>
<dbReference type="InterPro" id="IPR050480">
    <property type="entry name" value="CysZ-like"/>
</dbReference>
<accession>A0ABW5RG40</accession>
<keyword evidence="5" id="KW-0028">Amino-acid biosynthesis</keyword>
<comment type="subcellular location">
    <subcellularLocation>
        <location evidence="1">Membrane</location>
        <topology evidence="1">Multi-pass membrane protein</topology>
    </subcellularLocation>
</comment>
<evidence type="ECO:0000256" key="7">
    <source>
        <dbReference type="ARBA" id="ARBA00022989"/>
    </source>
</evidence>
<evidence type="ECO:0000256" key="1">
    <source>
        <dbReference type="ARBA" id="ARBA00004141"/>
    </source>
</evidence>
<feature type="transmembrane region" description="Helical" evidence="10">
    <location>
        <begin position="166"/>
        <end position="186"/>
    </location>
</feature>
<keyword evidence="3" id="KW-1003">Cell membrane</keyword>
<keyword evidence="2" id="KW-0813">Transport</keyword>
<evidence type="ECO:0000256" key="8">
    <source>
        <dbReference type="ARBA" id="ARBA00023032"/>
    </source>
</evidence>
<gene>
    <name evidence="11" type="ORF">ACFSUQ_00980</name>
</gene>
<protein>
    <submittedName>
        <fullName evidence="11">EI24 domain-containing protein</fullName>
    </submittedName>
</protein>
<dbReference type="Proteomes" id="UP001597453">
    <property type="component" value="Unassembled WGS sequence"/>
</dbReference>
<comment type="caution">
    <text evidence="11">The sequence shown here is derived from an EMBL/GenBank/DDBJ whole genome shotgun (WGS) entry which is preliminary data.</text>
</comment>
<evidence type="ECO:0000256" key="9">
    <source>
        <dbReference type="ARBA" id="ARBA00023136"/>
    </source>
</evidence>
<feature type="transmembrane region" description="Helical" evidence="10">
    <location>
        <begin position="233"/>
        <end position="258"/>
    </location>
</feature>
<evidence type="ECO:0000256" key="3">
    <source>
        <dbReference type="ARBA" id="ARBA00022475"/>
    </source>
</evidence>
<evidence type="ECO:0000256" key="2">
    <source>
        <dbReference type="ARBA" id="ARBA00022448"/>
    </source>
</evidence>
<organism evidence="11 12">
    <name type="scientific">Gulosibacter bifidus</name>
    <dbReference type="NCBI Taxonomy" id="272239"/>
    <lineage>
        <taxon>Bacteria</taxon>
        <taxon>Bacillati</taxon>
        <taxon>Actinomycetota</taxon>
        <taxon>Actinomycetes</taxon>
        <taxon>Micrococcales</taxon>
        <taxon>Microbacteriaceae</taxon>
        <taxon>Gulosibacter</taxon>
    </lineage>
</organism>
<evidence type="ECO:0000313" key="12">
    <source>
        <dbReference type="Proteomes" id="UP001597453"/>
    </source>
</evidence>
<evidence type="ECO:0000256" key="4">
    <source>
        <dbReference type="ARBA" id="ARBA00022519"/>
    </source>
</evidence>
<dbReference type="Pfam" id="PF07264">
    <property type="entry name" value="EI24"/>
    <property type="match status" value="1"/>
</dbReference>
<feature type="transmembrane region" description="Helical" evidence="10">
    <location>
        <begin position="49"/>
        <end position="72"/>
    </location>
</feature>
<dbReference type="InterPro" id="IPR059112">
    <property type="entry name" value="CysZ/EI24"/>
</dbReference>
<feature type="transmembrane region" description="Helical" evidence="10">
    <location>
        <begin position="92"/>
        <end position="125"/>
    </location>
</feature>
<evidence type="ECO:0000256" key="10">
    <source>
        <dbReference type="SAM" id="Phobius"/>
    </source>
</evidence>
<evidence type="ECO:0000256" key="6">
    <source>
        <dbReference type="ARBA" id="ARBA00022692"/>
    </source>
</evidence>
<reference evidence="12" key="1">
    <citation type="journal article" date="2019" name="Int. J. Syst. Evol. Microbiol.">
        <title>The Global Catalogue of Microorganisms (GCM) 10K type strain sequencing project: providing services to taxonomists for standard genome sequencing and annotation.</title>
        <authorList>
            <consortium name="The Broad Institute Genomics Platform"/>
            <consortium name="The Broad Institute Genome Sequencing Center for Infectious Disease"/>
            <person name="Wu L."/>
            <person name="Ma J."/>
        </authorList>
    </citation>
    <scope>NUCLEOTIDE SEQUENCE [LARGE SCALE GENOMIC DNA]</scope>
    <source>
        <strain evidence="12">TISTR 1511</strain>
    </source>
</reference>
<keyword evidence="4" id="KW-0997">Cell inner membrane</keyword>
<keyword evidence="8" id="KW-0764">Sulfate transport</keyword>
<keyword evidence="6 10" id="KW-0812">Transmembrane</keyword>